<reference evidence="3 4" key="1">
    <citation type="journal article" date="2015" name="Antonie Van Leeuwenhoek">
        <title>Prauserella endophytica sp. nov., an endophytic actinobacterium isolated from Tamarix taklamakanensis.</title>
        <authorList>
            <person name="Liu J.M."/>
            <person name="Habden X."/>
            <person name="Guo L."/>
            <person name="Tuo L."/>
            <person name="Jiang Z.K."/>
            <person name="Liu S.W."/>
            <person name="Liu X.F."/>
            <person name="Chen L."/>
            <person name="Li R.F."/>
            <person name="Zhang Y.Q."/>
            <person name="Sun C.H."/>
        </authorList>
    </citation>
    <scope>NUCLEOTIDE SEQUENCE [LARGE SCALE GENOMIC DNA]</scope>
    <source>
        <strain evidence="3 4">CGMCC 4.7182</strain>
    </source>
</reference>
<name>A0ABY2S3X7_9PSEU</name>
<dbReference type="InterPro" id="IPR043504">
    <property type="entry name" value="Peptidase_S1_PA_chymotrypsin"/>
</dbReference>
<dbReference type="InterPro" id="IPR018114">
    <property type="entry name" value="TRYPSIN_HIS"/>
</dbReference>
<evidence type="ECO:0000313" key="4">
    <source>
        <dbReference type="Proteomes" id="UP000309992"/>
    </source>
</evidence>
<dbReference type="PANTHER" id="PTHR15462:SF19">
    <property type="entry name" value="PEPTIDASE S1 DOMAIN-CONTAINING PROTEIN"/>
    <property type="match status" value="1"/>
</dbReference>
<accession>A0ABY2S3X7</accession>
<keyword evidence="1 2" id="KW-0732">Signal</keyword>
<dbReference type="Proteomes" id="UP000309992">
    <property type="component" value="Unassembled WGS sequence"/>
</dbReference>
<comment type="caution">
    <text evidence="3">The sequence shown here is derived from an EMBL/GenBank/DDBJ whole genome shotgun (WGS) entry which is preliminary data.</text>
</comment>
<evidence type="ECO:0000256" key="1">
    <source>
        <dbReference type="ARBA" id="ARBA00022729"/>
    </source>
</evidence>
<gene>
    <name evidence="3" type="ORF">FCN18_20185</name>
</gene>
<organism evidence="3 4">
    <name type="scientific">Prauserella endophytica</name>
    <dbReference type="NCBI Taxonomy" id="1592324"/>
    <lineage>
        <taxon>Bacteria</taxon>
        <taxon>Bacillati</taxon>
        <taxon>Actinomycetota</taxon>
        <taxon>Actinomycetes</taxon>
        <taxon>Pseudonocardiales</taxon>
        <taxon>Pseudonocardiaceae</taxon>
        <taxon>Prauserella</taxon>
        <taxon>Prauserella coralliicola group</taxon>
    </lineage>
</organism>
<evidence type="ECO:0000256" key="2">
    <source>
        <dbReference type="SAM" id="SignalP"/>
    </source>
</evidence>
<proteinExistence type="predicted"/>
<dbReference type="PANTHER" id="PTHR15462">
    <property type="entry name" value="SERINE PROTEASE"/>
    <property type="match status" value="1"/>
</dbReference>
<dbReference type="RefSeq" id="WP_112273210.1">
    <property type="nucleotide sequence ID" value="NZ_SWMS01000011.1"/>
</dbReference>
<dbReference type="InterPro" id="IPR050966">
    <property type="entry name" value="Glutamyl_endopeptidase"/>
</dbReference>
<dbReference type="EMBL" id="SWMS01000011">
    <property type="protein sequence ID" value="TKG69119.1"/>
    <property type="molecule type" value="Genomic_DNA"/>
</dbReference>
<dbReference type="SUPFAM" id="SSF50494">
    <property type="entry name" value="Trypsin-like serine proteases"/>
    <property type="match status" value="1"/>
</dbReference>
<feature type="chain" id="PRO_5046014004" evidence="2">
    <location>
        <begin position="29"/>
        <end position="312"/>
    </location>
</feature>
<dbReference type="PROSITE" id="PS00134">
    <property type="entry name" value="TRYPSIN_HIS"/>
    <property type="match status" value="1"/>
</dbReference>
<evidence type="ECO:0000313" key="3">
    <source>
        <dbReference type="EMBL" id="TKG69119.1"/>
    </source>
</evidence>
<keyword evidence="4" id="KW-1185">Reference proteome</keyword>
<protein>
    <submittedName>
        <fullName evidence="3">Peptidase</fullName>
    </submittedName>
</protein>
<dbReference type="InterPro" id="IPR009003">
    <property type="entry name" value="Peptidase_S1_PA"/>
</dbReference>
<sequence>MRRGLARSAMVVAASAVAVAAFATPAAAQQTDVAVHALDGTASEATEHWTADRMRAAIPMDDLLDKTVSAVADVARGAPTVIRPQAANSTGEPWTGGGEVTETAGRVFFDFNGSPASCSGNAVTSANRSVVLTAGHCVKYEGTWHTNWIFVPGYDNGNAPFGEWAASQTLTTPQWEAGEDINYDVGAAVVEPLDGNHLTDVVGAQGVAFNTERGQDMYSFGYPAAEPYDGESLTYCSGATFTDPFFSEDYGMRCDMTGGSSGGPWFLGFDEATGLGVQASVNSFGYTFLPGYMFGPYFGSDAQSLYETAQVA</sequence>
<dbReference type="Gene3D" id="2.40.10.10">
    <property type="entry name" value="Trypsin-like serine proteases"/>
    <property type="match status" value="2"/>
</dbReference>
<feature type="signal peptide" evidence="2">
    <location>
        <begin position="1"/>
        <end position="28"/>
    </location>
</feature>